<dbReference type="OrthoDB" id="179483at2157"/>
<reference evidence="2" key="1">
    <citation type="submission" date="2016-10" db="EMBL/GenBank/DDBJ databases">
        <authorList>
            <person name="Varghese N."/>
        </authorList>
    </citation>
    <scope>NUCLEOTIDE SEQUENCE [LARGE SCALE GENOMIC DNA]</scope>
    <source>
        <strain evidence="2">CGMCC 1.12284</strain>
    </source>
</reference>
<dbReference type="EMBL" id="FOIS01000001">
    <property type="protein sequence ID" value="SEV89215.1"/>
    <property type="molecule type" value="Genomic_DNA"/>
</dbReference>
<dbReference type="eggNOG" id="arCOG11133">
    <property type="taxonomic scope" value="Archaea"/>
</dbReference>
<dbReference type="AlphaFoldDB" id="A0A1I0MLK3"/>
<proteinExistence type="predicted"/>
<evidence type="ECO:0000313" key="2">
    <source>
        <dbReference type="Proteomes" id="UP000183275"/>
    </source>
</evidence>
<keyword evidence="2" id="KW-1185">Reference proteome</keyword>
<dbReference type="RefSeq" id="WP_049990403.1">
    <property type="nucleotide sequence ID" value="NZ_FOIS01000001.1"/>
</dbReference>
<dbReference type="Proteomes" id="UP000183275">
    <property type="component" value="Unassembled WGS sequence"/>
</dbReference>
<name>A0A1I0MLK3_9EURY</name>
<evidence type="ECO:0000313" key="1">
    <source>
        <dbReference type="EMBL" id="SEV89215.1"/>
    </source>
</evidence>
<organism evidence="1 2">
    <name type="scientific">Natrinema salifodinae</name>
    <dbReference type="NCBI Taxonomy" id="1202768"/>
    <lineage>
        <taxon>Archaea</taxon>
        <taxon>Methanobacteriati</taxon>
        <taxon>Methanobacteriota</taxon>
        <taxon>Stenosarchaea group</taxon>
        <taxon>Halobacteria</taxon>
        <taxon>Halobacteriales</taxon>
        <taxon>Natrialbaceae</taxon>
        <taxon>Natrinema</taxon>
    </lineage>
</organism>
<sequence length="60" mass="6662">MGNSEDKRRAAAKCDRCGEIGIVQLWPDGSVQPLGQPDFCDCESSELQVLETDFDPDEYP</sequence>
<gene>
    <name evidence="1" type="ORF">SAMN05216285_1127</name>
</gene>
<protein>
    <submittedName>
        <fullName evidence="1">Uncharacterized protein</fullName>
    </submittedName>
</protein>
<accession>A0A1I0MLK3</accession>